<dbReference type="EMBL" id="JBBUTF010000005">
    <property type="protein sequence ID" value="MEK8025573.1"/>
    <property type="molecule type" value="Genomic_DNA"/>
</dbReference>
<protein>
    <submittedName>
        <fullName evidence="1">Glycosyltransferase</fullName>
        <ecNumber evidence="1">2.4.-.-</ecNumber>
    </submittedName>
</protein>
<proteinExistence type="predicted"/>
<dbReference type="Gene3D" id="3.40.50.2000">
    <property type="entry name" value="Glycogen Phosphorylase B"/>
    <property type="match status" value="2"/>
</dbReference>
<name>A0ABU9BA98_9BURK</name>
<dbReference type="EC" id="2.4.-.-" evidence="1"/>
<keyword evidence="1" id="KW-0328">Glycosyltransferase</keyword>
<dbReference type="SUPFAM" id="SSF53756">
    <property type="entry name" value="UDP-Glycosyltransferase/glycogen phosphorylase"/>
    <property type="match status" value="1"/>
</dbReference>
<accession>A0ABU9BA98</accession>
<keyword evidence="2" id="KW-1185">Reference proteome</keyword>
<sequence>MKTIAVYVSAYPCNSAEPSAGTQLALQKVKQLATEYDQVYVFSFCRYALPPEQGFPSNVLASDIRIGRWHTLLSQILFPLHPLGVAVRMVAIRSAGLSKIPNPDLVYGDFTQSFGCVPTRWTSKAEVRIHDTVRELYGRQSRSGSIPRRLIGLIESLRWRWYEPFVWRSARAVHCLTDREAEAVSTSRGSSTGVLVERPIPSYVCRTRTAASVVKGRLIFWGNLARPENSLAVEYFLENLWPAIKKAVPTAEFRVVGANPPQALLARASDGVSFTGFVDDPAVEFEKAHLSVAPLTFGAGIKIKVLETAFSGIPTICTQVAADGIWDDVPNVIVAGDDRAFVKECVARLS</sequence>
<evidence type="ECO:0000313" key="1">
    <source>
        <dbReference type="EMBL" id="MEK8025573.1"/>
    </source>
</evidence>
<dbReference type="RefSeq" id="WP_341373357.1">
    <property type="nucleotide sequence ID" value="NZ_JBBUTF010000005.1"/>
</dbReference>
<dbReference type="Pfam" id="PF13692">
    <property type="entry name" value="Glyco_trans_1_4"/>
    <property type="match status" value="1"/>
</dbReference>
<reference evidence="1 2" key="1">
    <citation type="submission" date="2024-04" db="EMBL/GenBank/DDBJ databases">
        <title>Novel species of the genus Ideonella isolated from streams.</title>
        <authorList>
            <person name="Lu H."/>
        </authorList>
    </citation>
    <scope>NUCLEOTIDE SEQUENCE [LARGE SCALE GENOMIC DNA]</scope>
    <source>
        <strain evidence="1 2">BYS139W</strain>
    </source>
</reference>
<evidence type="ECO:0000313" key="2">
    <source>
        <dbReference type="Proteomes" id="UP001368500"/>
    </source>
</evidence>
<gene>
    <name evidence="1" type="ORF">AACH11_06325</name>
</gene>
<keyword evidence="1" id="KW-0808">Transferase</keyword>
<dbReference type="GO" id="GO:0016757">
    <property type="term" value="F:glycosyltransferase activity"/>
    <property type="evidence" value="ECO:0007669"/>
    <property type="project" value="UniProtKB-KW"/>
</dbReference>
<dbReference type="Proteomes" id="UP001368500">
    <property type="component" value="Unassembled WGS sequence"/>
</dbReference>
<comment type="caution">
    <text evidence="1">The sequence shown here is derived from an EMBL/GenBank/DDBJ whole genome shotgun (WGS) entry which is preliminary data.</text>
</comment>
<organism evidence="1 2">
    <name type="scientific">Pseudaquabacterium rugosum</name>
    <dbReference type="NCBI Taxonomy" id="2984194"/>
    <lineage>
        <taxon>Bacteria</taxon>
        <taxon>Pseudomonadati</taxon>
        <taxon>Pseudomonadota</taxon>
        <taxon>Betaproteobacteria</taxon>
        <taxon>Burkholderiales</taxon>
        <taxon>Sphaerotilaceae</taxon>
        <taxon>Pseudaquabacterium</taxon>
    </lineage>
</organism>